<sequence>MPNSSISQILPQQYAVLKERIKALIWKKHLTKLRPYLAKSMEYSVDLLIISMSKEKEGVKLRSAGDASIFSVCSGVPPNVPPALTSRSPRRRAVDGFHRWPGTRSGAAGEKIPVSKTMGLKCKPGNVRSRTSAAAISCNRTAISIISAATTTGATRKKSPLHVQCRGAVAMPYHDEMRPLPRPVSPTGRGADACAVARGGKLTRSRRPINPIPRHKRDSHINAEYRRRNKIQRGFEVVRTLVPVLREADPATRESKASMLNKCVEFSHVVQPLFNSYTQHVTLGTADEFKHCVREWSDRYLNLVSLRPIVLSTLRGISTSTGIMSHPECLECEILDKVKDVKPVLPVSR</sequence>
<dbReference type="InterPro" id="IPR036638">
    <property type="entry name" value="HLH_DNA-bd_sf"/>
</dbReference>
<evidence type="ECO:0000256" key="2">
    <source>
        <dbReference type="ARBA" id="ARBA00023015"/>
    </source>
</evidence>
<dbReference type="GO" id="GO:0000978">
    <property type="term" value="F:RNA polymerase II cis-regulatory region sequence-specific DNA binding"/>
    <property type="evidence" value="ECO:0007669"/>
    <property type="project" value="TreeGrafter"/>
</dbReference>
<dbReference type="InterPro" id="IPR011598">
    <property type="entry name" value="bHLH_dom"/>
</dbReference>
<evidence type="ECO:0000256" key="3">
    <source>
        <dbReference type="ARBA" id="ARBA00023125"/>
    </source>
</evidence>
<proteinExistence type="predicted"/>
<evidence type="ECO:0000256" key="1">
    <source>
        <dbReference type="ARBA" id="ARBA00004123"/>
    </source>
</evidence>
<comment type="caution">
    <text evidence="7">The sequence shown here is derived from an EMBL/GenBank/DDBJ whole genome shotgun (WGS) entry which is preliminary data.</text>
</comment>
<dbReference type="EMBL" id="PZQS01000006">
    <property type="protein sequence ID" value="PVD28017.1"/>
    <property type="molecule type" value="Genomic_DNA"/>
</dbReference>
<dbReference type="AlphaFoldDB" id="A0A2T7P3L6"/>
<protein>
    <recommendedName>
        <fullName evidence="6">BHLH domain-containing protein</fullName>
    </recommendedName>
</protein>
<keyword evidence="5" id="KW-0539">Nucleus</keyword>
<keyword evidence="8" id="KW-1185">Reference proteome</keyword>
<name>A0A2T7P3L6_POMCA</name>
<comment type="subcellular location">
    <subcellularLocation>
        <location evidence="1">Nucleus</location>
    </subcellularLocation>
</comment>
<evidence type="ECO:0000313" key="8">
    <source>
        <dbReference type="Proteomes" id="UP000245119"/>
    </source>
</evidence>
<dbReference type="SUPFAM" id="SSF47459">
    <property type="entry name" value="HLH, helix-loop-helix DNA-binding domain"/>
    <property type="match status" value="1"/>
</dbReference>
<dbReference type="PANTHER" id="PTHR15741">
    <property type="entry name" value="BASIC HELIX-LOOP-HELIX ZIP TRANSCRIPTION FACTOR"/>
    <property type="match status" value="1"/>
</dbReference>
<organism evidence="7 8">
    <name type="scientific">Pomacea canaliculata</name>
    <name type="common">Golden apple snail</name>
    <dbReference type="NCBI Taxonomy" id="400727"/>
    <lineage>
        <taxon>Eukaryota</taxon>
        <taxon>Metazoa</taxon>
        <taxon>Spiralia</taxon>
        <taxon>Lophotrochozoa</taxon>
        <taxon>Mollusca</taxon>
        <taxon>Gastropoda</taxon>
        <taxon>Caenogastropoda</taxon>
        <taxon>Architaenioglossa</taxon>
        <taxon>Ampullarioidea</taxon>
        <taxon>Ampullariidae</taxon>
        <taxon>Pomacea</taxon>
    </lineage>
</organism>
<gene>
    <name evidence="7" type="ORF">C0Q70_10597</name>
</gene>
<dbReference type="GO" id="GO:0005634">
    <property type="term" value="C:nucleus"/>
    <property type="evidence" value="ECO:0007669"/>
    <property type="project" value="UniProtKB-SubCell"/>
</dbReference>
<reference evidence="7 8" key="1">
    <citation type="submission" date="2018-04" db="EMBL/GenBank/DDBJ databases">
        <title>The genome of golden apple snail Pomacea canaliculata provides insight into stress tolerance and invasive adaptation.</title>
        <authorList>
            <person name="Liu C."/>
            <person name="Liu B."/>
            <person name="Ren Y."/>
            <person name="Zhang Y."/>
            <person name="Wang H."/>
            <person name="Li S."/>
            <person name="Jiang F."/>
            <person name="Yin L."/>
            <person name="Zhang G."/>
            <person name="Qian W."/>
            <person name="Fan W."/>
        </authorList>
    </citation>
    <scope>NUCLEOTIDE SEQUENCE [LARGE SCALE GENOMIC DNA]</scope>
    <source>
        <strain evidence="7">SZHN2017</strain>
        <tissue evidence="7">Muscle</tissue>
    </source>
</reference>
<keyword evidence="2" id="KW-0805">Transcription regulation</keyword>
<dbReference type="Pfam" id="PF00010">
    <property type="entry name" value="HLH"/>
    <property type="match status" value="1"/>
</dbReference>
<keyword evidence="4" id="KW-0804">Transcription</keyword>
<dbReference type="OrthoDB" id="6022628at2759"/>
<dbReference type="GO" id="GO:0000981">
    <property type="term" value="F:DNA-binding transcription factor activity, RNA polymerase II-specific"/>
    <property type="evidence" value="ECO:0007669"/>
    <property type="project" value="TreeGrafter"/>
</dbReference>
<dbReference type="GO" id="GO:0046983">
    <property type="term" value="F:protein dimerization activity"/>
    <property type="evidence" value="ECO:0007669"/>
    <property type="project" value="InterPro"/>
</dbReference>
<evidence type="ECO:0000256" key="5">
    <source>
        <dbReference type="ARBA" id="ARBA00023242"/>
    </source>
</evidence>
<evidence type="ECO:0000256" key="4">
    <source>
        <dbReference type="ARBA" id="ARBA00023163"/>
    </source>
</evidence>
<dbReference type="PANTHER" id="PTHR15741:SF27">
    <property type="entry name" value="TRANSCRIPTION FACTOR AP-4"/>
    <property type="match status" value="1"/>
</dbReference>
<evidence type="ECO:0000259" key="6">
    <source>
        <dbReference type="PROSITE" id="PS50888"/>
    </source>
</evidence>
<feature type="domain" description="BHLH" evidence="6">
    <location>
        <begin position="215"/>
        <end position="270"/>
    </location>
</feature>
<keyword evidence="3" id="KW-0238">DNA-binding</keyword>
<dbReference type="PROSITE" id="PS50888">
    <property type="entry name" value="BHLH"/>
    <property type="match status" value="1"/>
</dbReference>
<accession>A0A2T7P3L6</accession>
<dbReference type="InterPro" id="IPR052207">
    <property type="entry name" value="Max-like/E-box_TFs"/>
</dbReference>
<dbReference type="Proteomes" id="UP000245119">
    <property type="component" value="Linkage Group LG6"/>
</dbReference>
<dbReference type="Gene3D" id="4.10.280.10">
    <property type="entry name" value="Helix-loop-helix DNA-binding domain"/>
    <property type="match status" value="1"/>
</dbReference>
<evidence type="ECO:0000313" key="7">
    <source>
        <dbReference type="EMBL" id="PVD28017.1"/>
    </source>
</evidence>